<keyword evidence="4" id="KW-0949">S-adenosyl-L-methionine</keyword>
<evidence type="ECO:0000256" key="6">
    <source>
        <dbReference type="ARBA" id="ARBA00023004"/>
    </source>
</evidence>
<dbReference type="SMART" id="SM00729">
    <property type="entry name" value="Elp3"/>
    <property type="match status" value="1"/>
</dbReference>
<gene>
    <name evidence="11" type="primary">fom3_5</name>
    <name evidence="11" type="ORF">NNJEOMEG_02063</name>
</gene>
<accession>A0A6V8LUG6</accession>
<dbReference type="SUPFAM" id="SSF102114">
    <property type="entry name" value="Radical SAM enzymes"/>
    <property type="match status" value="1"/>
</dbReference>
<comment type="cofactor">
    <cofactor evidence="1">
        <name>[4Fe-4S] cluster</name>
        <dbReference type="ChEBI" id="CHEBI:49883"/>
    </cofactor>
</comment>
<keyword evidence="3 11" id="KW-0808">Transferase</keyword>
<dbReference type="GO" id="GO:0032259">
    <property type="term" value="P:methylation"/>
    <property type="evidence" value="ECO:0007669"/>
    <property type="project" value="UniProtKB-KW"/>
</dbReference>
<dbReference type="Proteomes" id="UP000494245">
    <property type="component" value="Unassembled WGS sequence"/>
</dbReference>
<dbReference type="GO" id="GO:0005829">
    <property type="term" value="C:cytosol"/>
    <property type="evidence" value="ECO:0007669"/>
    <property type="project" value="TreeGrafter"/>
</dbReference>
<dbReference type="GO" id="GO:0046872">
    <property type="term" value="F:metal ion binding"/>
    <property type="evidence" value="ECO:0007669"/>
    <property type="project" value="UniProtKB-KW"/>
</dbReference>
<evidence type="ECO:0000259" key="10">
    <source>
        <dbReference type="PROSITE" id="PS51918"/>
    </source>
</evidence>
<reference evidence="11 12" key="1">
    <citation type="submission" date="2020-04" db="EMBL/GenBank/DDBJ databases">
        <authorList>
            <consortium name="Desulfovibrio sp. FSS-1 genome sequencing consortium"/>
            <person name="Shimoshige H."/>
            <person name="Kobayashi H."/>
            <person name="Maekawa T."/>
        </authorList>
    </citation>
    <scope>NUCLEOTIDE SEQUENCE [LARGE SCALE GENOMIC DNA]</scope>
    <source>
        <strain evidence="11 12">SIID29052-01</strain>
    </source>
</reference>
<dbReference type="InterPro" id="IPR023404">
    <property type="entry name" value="rSAM_horseshoe"/>
</dbReference>
<evidence type="ECO:0000256" key="1">
    <source>
        <dbReference type="ARBA" id="ARBA00001966"/>
    </source>
</evidence>
<dbReference type="PANTHER" id="PTHR43409">
    <property type="entry name" value="ANAEROBIC MAGNESIUM-PROTOPORPHYRIN IX MONOMETHYL ESTER CYCLASE-RELATED"/>
    <property type="match status" value="1"/>
</dbReference>
<evidence type="ECO:0000259" key="9">
    <source>
        <dbReference type="PROSITE" id="PS51332"/>
    </source>
</evidence>
<evidence type="ECO:0000313" key="12">
    <source>
        <dbReference type="Proteomes" id="UP000494245"/>
    </source>
</evidence>
<dbReference type="GO" id="GO:0051539">
    <property type="term" value="F:4 iron, 4 sulfur cluster binding"/>
    <property type="evidence" value="ECO:0007669"/>
    <property type="project" value="UniProtKB-KW"/>
</dbReference>
<evidence type="ECO:0000256" key="5">
    <source>
        <dbReference type="ARBA" id="ARBA00022723"/>
    </source>
</evidence>
<evidence type="ECO:0000313" key="11">
    <source>
        <dbReference type="EMBL" id="GFK94221.1"/>
    </source>
</evidence>
<dbReference type="AlphaFoldDB" id="A0A6V8LUG6"/>
<feature type="domain" description="Radical SAM core" evidence="10">
    <location>
        <begin position="218"/>
        <end position="450"/>
    </location>
</feature>
<dbReference type="Gene3D" id="3.80.30.20">
    <property type="entry name" value="tm_1862 like domain"/>
    <property type="match status" value="1"/>
</dbReference>
<dbReference type="InterPro" id="IPR058240">
    <property type="entry name" value="rSAM_sf"/>
</dbReference>
<dbReference type="SUPFAM" id="SSF52242">
    <property type="entry name" value="Cobalamin (vitamin B12)-binding domain"/>
    <property type="match status" value="1"/>
</dbReference>
<dbReference type="SFLD" id="SFLDG01123">
    <property type="entry name" value="methyltransferase_(Class_B)"/>
    <property type="match status" value="1"/>
</dbReference>
<reference evidence="11 12" key="2">
    <citation type="submission" date="2020-05" db="EMBL/GenBank/DDBJ databases">
        <title>Draft genome sequence of Desulfovibrio sp. strainFSS-1.</title>
        <authorList>
            <person name="Shimoshige H."/>
            <person name="Kobayashi H."/>
            <person name="Maekawa T."/>
        </authorList>
    </citation>
    <scope>NUCLEOTIDE SEQUENCE [LARGE SCALE GENOMIC DNA]</scope>
    <source>
        <strain evidence="11 12">SIID29052-01</strain>
    </source>
</reference>
<dbReference type="InterPro" id="IPR006158">
    <property type="entry name" value="Cobalamin-bd"/>
</dbReference>
<keyword evidence="12" id="KW-1185">Reference proteome</keyword>
<dbReference type="CDD" id="cd01335">
    <property type="entry name" value="Radical_SAM"/>
    <property type="match status" value="1"/>
</dbReference>
<protein>
    <submittedName>
        <fullName evidence="11">2-hydroxyethylphosphonate methyltransferase</fullName>
        <ecNumber evidence="11">2.1.1.308</ecNumber>
    </submittedName>
</protein>
<dbReference type="SFLD" id="SFLDG01082">
    <property type="entry name" value="B12-binding_domain_containing"/>
    <property type="match status" value="1"/>
</dbReference>
<dbReference type="InterPro" id="IPR034466">
    <property type="entry name" value="Methyltransferase_Class_B"/>
</dbReference>
<keyword evidence="6" id="KW-0408">Iron</keyword>
<dbReference type="SFLD" id="SFLDS00029">
    <property type="entry name" value="Radical_SAM"/>
    <property type="match status" value="1"/>
</dbReference>
<dbReference type="PROSITE" id="PS51918">
    <property type="entry name" value="RADICAL_SAM"/>
    <property type="match status" value="1"/>
</dbReference>
<dbReference type="CDD" id="cd02068">
    <property type="entry name" value="radical_SAM_B12_BD"/>
    <property type="match status" value="1"/>
</dbReference>
<dbReference type="Gene3D" id="3.40.50.280">
    <property type="entry name" value="Cobalamin-binding domain"/>
    <property type="match status" value="1"/>
</dbReference>
<dbReference type="EC" id="2.1.1.308" evidence="11"/>
<dbReference type="Pfam" id="PF04055">
    <property type="entry name" value="Radical_SAM"/>
    <property type="match status" value="1"/>
</dbReference>
<dbReference type="InterPro" id="IPR007197">
    <property type="entry name" value="rSAM"/>
</dbReference>
<evidence type="ECO:0000256" key="3">
    <source>
        <dbReference type="ARBA" id="ARBA00022679"/>
    </source>
</evidence>
<evidence type="ECO:0000256" key="4">
    <source>
        <dbReference type="ARBA" id="ARBA00022691"/>
    </source>
</evidence>
<evidence type="ECO:0000256" key="7">
    <source>
        <dbReference type="ARBA" id="ARBA00023014"/>
    </source>
</evidence>
<keyword evidence="5" id="KW-0479">Metal-binding</keyword>
<feature type="region of interest" description="Disordered" evidence="8">
    <location>
        <begin position="14"/>
        <end position="46"/>
    </location>
</feature>
<proteinExistence type="predicted"/>
<evidence type="ECO:0000256" key="2">
    <source>
        <dbReference type="ARBA" id="ARBA00022603"/>
    </source>
</evidence>
<keyword evidence="7" id="KW-0411">Iron-sulfur</keyword>
<keyword evidence="2 11" id="KW-0489">Methyltransferase</keyword>
<dbReference type="PANTHER" id="PTHR43409:SF7">
    <property type="entry name" value="BLL1977 PROTEIN"/>
    <property type="match status" value="1"/>
</dbReference>
<dbReference type="PROSITE" id="PS51332">
    <property type="entry name" value="B12_BINDING"/>
    <property type="match status" value="1"/>
</dbReference>
<evidence type="ECO:0000256" key="8">
    <source>
        <dbReference type="SAM" id="MobiDB-lite"/>
    </source>
</evidence>
<comment type="caution">
    <text evidence="11">The sequence shown here is derived from an EMBL/GenBank/DDBJ whole genome shotgun (WGS) entry which is preliminary data.</text>
</comment>
<dbReference type="InterPro" id="IPR036724">
    <property type="entry name" value="Cobalamin-bd_sf"/>
</dbReference>
<dbReference type="GO" id="GO:0008168">
    <property type="term" value="F:methyltransferase activity"/>
    <property type="evidence" value="ECO:0007669"/>
    <property type="project" value="UniProtKB-KW"/>
</dbReference>
<organism evidence="11 12">
    <name type="scientific">Fundidesulfovibrio magnetotacticus</name>
    <dbReference type="NCBI Taxonomy" id="2730080"/>
    <lineage>
        <taxon>Bacteria</taxon>
        <taxon>Pseudomonadati</taxon>
        <taxon>Thermodesulfobacteriota</taxon>
        <taxon>Desulfovibrionia</taxon>
        <taxon>Desulfovibrionales</taxon>
        <taxon>Desulfovibrionaceae</taxon>
        <taxon>Fundidesulfovibrio</taxon>
    </lineage>
</organism>
<dbReference type="GO" id="GO:0031419">
    <property type="term" value="F:cobalamin binding"/>
    <property type="evidence" value="ECO:0007669"/>
    <property type="project" value="InterPro"/>
</dbReference>
<feature type="domain" description="B12-binding" evidence="9">
    <location>
        <begin position="47"/>
        <end position="175"/>
    </location>
</feature>
<name>A0A6V8LUG6_9BACT</name>
<dbReference type="EMBL" id="BLTE01000008">
    <property type="protein sequence ID" value="GFK94221.1"/>
    <property type="molecule type" value="Genomic_DNA"/>
</dbReference>
<dbReference type="InterPro" id="IPR051198">
    <property type="entry name" value="BchE-like"/>
</dbReference>
<sequence length="524" mass="57537">MPRSWIFFKYIRERGAGQGSQGPYRPKKNDQSSSPPARGERNGTDDQPVATILFLQRDGYEAFGPMYLSAALKARGHRADVIVQAEEGRGFWDAVGRAGADVVAFSIMSGVHQWAADTALEAKRRFGLRVVAGGPHCTFFPEFIREPGIDALCRGEAEDALADYLDALDAGGDGAGVPGFLVKTASGVAEADLYPLRADLDELPPPDRTLYAARYPALAAGSGAEVMPARGCPYSCSFCYNKLIRGLYKGKGPYIRRHSPERVLEEMESLLRERRGSLTHFSFVDDLFVQDRPWLEEFLAGYARRVGLPYMCSVRANLVDESLVDLLARSGCRMVSFGVESGDDALRNDVLGKKISRAQIERTAALLTARGIVFSTFNMFNLPGETLDKALETLRLNQALGPLNHPWSGLLQPYRGTGVYDQALALGLIGAAESGARRFDSPTVRQPDTEALDAFSAYFYWMSRHPALERLLLPLARRRVRPLERLASLAASLARHTALNRPFQGWGALATGLSAGLKRIKSYL</sequence>
<dbReference type="InterPro" id="IPR006638">
    <property type="entry name" value="Elp3/MiaA/NifB-like_rSAM"/>
</dbReference>
<dbReference type="Pfam" id="PF02310">
    <property type="entry name" value="B12-binding"/>
    <property type="match status" value="1"/>
</dbReference>